<dbReference type="EMBL" id="BMDO01000010">
    <property type="protein sequence ID" value="GGI52027.1"/>
    <property type="molecule type" value="Genomic_DNA"/>
</dbReference>
<evidence type="ECO:0000256" key="8">
    <source>
        <dbReference type="RuleBase" id="RU003639"/>
    </source>
</evidence>
<keyword evidence="7" id="KW-1003">Cell membrane</keyword>
<evidence type="ECO:0000256" key="2">
    <source>
        <dbReference type="ARBA" id="ARBA00008472"/>
    </source>
</evidence>
<reference evidence="9" key="2">
    <citation type="submission" date="2020-09" db="EMBL/GenBank/DDBJ databases">
        <authorList>
            <person name="Sun Q."/>
            <person name="Sedlacek I."/>
        </authorList>
    </citation>
    <scope>NUCLEOTIDE SEQUENCE</scope>
    <source>
        <strain evidence="9">CCM 8711</strain>
    </source>
</reference>
<comment type="subcellular location">
    <subcellularLocation>
        <location evidence="7 8">Cell membrane</location>
        <topology evidence="7 8">Multi-pass membrane protein</topology>
    </subcellularLocation>
    <subcellularLocation>
        <location evidence="1">Membrane</location>
        <topology evidence="1">Multi-pass membrane protein</topology>
    </subcellularLocation>
</comment>
<evidence type="ECO:0000256" key="6">
    <source>
        <dbReference type="ARBA" id="ARBA00023136"/>
    </source>
</evidence>
<keyword evidence="7" id="KW-1278">Translocase</keyword>
<sequence>MASKFDRFVKFAHMNEVSQISEFGKIFIFLITGFVLVGMTLFLSKLLSPNKPNPEKLASYECGEEPTGTAWIPFNTRFYVIALIFLLFDVEMVFIFPWATVYANASLIAADNRWGLFTLIEMFTFAGILILGLVYVWRKGDLDWIKAKPVIPTTNSPIPLSLYEELNIKQAAFKKILITEQSTATPHHEVPPKPVVVNKPMFKPSFKKASNEPGNE</sequence>
<dbReference type="InterPro" id="IPR038430">
    <property type="entry name" value="NDAH_ubi_oxred_su3_sf"/>
</dbReference>
<keyword evidence="5 7" id="KW-1133">Transmembrane helix</keyword>
<keyword evidence="10" id="KW-1185">Reference proteome</keyword>
<comment type="similarity">
    <text evidence="2 7 8">Belongs to the complex I subunit 3 family.</text>
</comment>
<evidence type="ECO:0000256" key="7">
    <source>
        <dbReference type="HAMAP-Rule" id="MF_01394"/>
    </source>
</evidence>
<dbReference type="PANTHER" id="PTHR11058:SF9">
    <property type="entry name" value="NADH-UBIQUINONE OXIDOREDUCTASE CHAIN 3"/>
    <property type="match status" value="1"/>
</dbReference>
<accession>A0A917N4E7</accession>
<dbReference type="GO" id="GO:0048038">
    <property type="term" value="F:quinone binding"/>
    <property type="evidence" value="ECO:0007669"/>
    <property type="project" value="UniProtKB-KW"/>
</dbReference>
<dbReference type="Proteomes" id="UP000662074">
    <property type="component" value="Unassembled WGS sequence"/>
</dbReference>
<reference evidence="9" key="1">
    <citation type="journal article" date="2014" name="Int. J. Syst. Evol. Microbiol.">
        <title>Complete genome sequence of Corynebacterium casei LMG S-19264T (=DSM 44701T), isolated from a smear-ripened cheese.</title>
        <authorList>
            <consortium name="US DOE Joint Genome Institute (JGI-PGF)"/>
            <person name="Walter F."/>
            <person name="Albersmeier A."/>
            <person name="Kalinowski J."/>
            <person name="Ruckert C."/>
        </authorList>
    </citation>
    <scope>NUCLEOTIDE SEQUENCE</scope>
    <source>
        <strain evidence="9">CCM 8711</strain>
    </source>
</reference>
<evidence type="ECO:0000313" key="9">
    <source>
        <dbReference type="EMBL" id="GGI52027.1"/>
    </source>
</evidence>
<dbReference type="GO" id="GO:0030964">
    <property type="term" value="C:NADH dehydrogenase complex"/>
    <property type="evidence" value="ECO:0007669"/>
    <property type="project" value="TreeGrafter"/>
</dbReference>
<gene>
    <name evidence="7" type="primary">nuoA</name>
    <name evidence="9" type="ORF">GCM10011425_32390</name>
</gene>
<comment type="subunit">
    <text evidence="7">NDH-1 is composed of 14 different subunits. Subunits NuoA, H, J, K, L, M, N constitute the membrane sector of the complex.</text>
</comment>
<dbReference type="InterPro" id="IPR023043">
    <property type="entry name" value="NAD(P)H_OxRDtase_bac/plastid"/>
</dbReference>
<dbReference type="Pfam" id="PF00507">
    <property type="entry name" value="Oxidored_q4"/>
    <property type="match status" value="1"/>
</dbReference>
<comment type="caution">
    <text evidence="9">The sequence shown here is derived from an EMBL/GenBank/DDBJ whole genome shotgun (WGS) entry which is preliminary data.</text>
</comment>
<feature type="transmembrane region" description="Helical" evidence="7">
    <location>
        <begin position="26"/>
        <end position="47"/>
    </location>
</feature>
<evidence type="ECO:0000256" key="3">
    <source>
        <dbReference type="ARBA" id="ARBA00022448"/>
    </source>
</evidence>
<dbReference type="HAMAP" id="MF_01394">
    <property type="entry name" value="NDH1_NuoA"/>
    <property type="match status" value="1"/>
</dbReference>
<keyword evidence="3 7" id="KW-0813">Transport</keyword>
<evidence type="ECO:0000256" key="1">
    <source>
        <dbReference type="ARBA" id="ARBA00004141"/>
    </source>
</evidence>
<dbReference type="EC" id="7.1.1.-" evidence="7"/>
<dbReference type="GO" id="GO:0050136">
    <property type="term" value="F:NADH dehydrogenase (quinone) (non-electrogenic) activity"/>
    <property type="evidence" value="ECO:0007669"/>
    <property type="project" value="UniProtKB-UniRule"/>
</dbReference>
<comment type="catalytic activity">
    <reaction evidence="7 8">
        <text>a quinone + NADH + 5 H(+)(in) = a quinol + NAD(+) + 4 H(+)(out)</text>
        <dbReference type="Rhea" id="RHEA:57888"/>
        <dbReference type="ChEBI" id="CHEBI:15378"/>
        <dbReference type="ChEBI" id="CHEBI:24646"/>
        <dbReference type="ChEBI" id="CHEBI:57540"/>
        <dbReference type="ChEBI" id="CHEBI:57945"/>
        <dbReference type="ChEBI" id="CHEBI:132124"/>
    </reaction>
</comment>
<evidence type="ECO:0000313" key="10">
    <source>
        <dbReference type="Proteomes" id="UP000662074"/>
    </source>
</evidence>
<keyword evidence="7 8" id="KW-0520">NAD</keyword>
<dbReference type="InterPro" id="IPR000440">
    <property type="entry name" value="NADH_UbQ/plastoQ_OxRdtase_su3"/>
</dbReference>
<dbReference type="GO" id="GO:0005886">
    <property type="term" value="C:plasma membrane"/>
    <property type="evidence" value="ECO:0007669"/>
    <property type="project" value="UniProtKB-SubCell"/>
</dbReference>
<proteinExistence type="inferred from homology"/>
<evidence type="ECO:0000256" key="5">
    <source>
        <dbReference type="ARBA" id="ARBA00022989"/>
    </source>
</evidence>
<dbReference type="PANTHER" id="PTHR11058">
    <property type="entry name" value="NADH-UBIQUINONE OXIDOREDUCTASE CHAIN 3"/>
    <property type="match status" value="1"/>
</dbReference>
<comment type="function">
    <text evidence="7">NDH-1 shuttles electrons from NADH, via FMN and iron-sulfur (Fe-S) centers, to quinones in the respiratory chain. The immediate electron acceptor for the enzyme in this species is believed to be a menaquinone. Couples the redox reaction to proton translocation (for every two electrons transferred, four hydrogen ions are translocated across the cytoplasmic membrane), and thus conserves the redox energy in a proton gradient.</text>
</comment>
<organism evidence="9 10">
    <name type="scientific">Mucilaginibacter galii</name>
    <dbReference type="NCBI Taxonomy" id="2005073"/>
    <lineage>
        <taxon>Bacteria</taxon>
        <taxon>Pseudomonadati</taxon>
        <taxon>Bacteroidota</taxon>
        <taxon>Sphingobacteriia</taxon>
        <taxon>Sphingobacteriales</taxon>
        <taxon>Sphingobacteriaceae</taxon>
        <taxon>Mucilaginibacter</taxon>
    </lineage>
</organism>
<feature type="transmembrane region" description="Helical" evidence="7">
    <location>
        <begin position="78"/>
        <end position="102"/>
    </location>
</feature>
<keyword evidence="6 7" id="KW-0472">Membrane</keyword>
<dbReference type="Gene3D" id="1.20.58.1610">
    <property type="entry name" value="NADH:ubiquinone/plastoquinone oxidoreductase, chain 3"/>
    <property type="match status" value="1"/>
</dbReference>
<name>A0A917N4E7_9SPHI</name>
<feature type="transmembrane region" description="Helical" evidence="7">
    <location>
        <begin position="114"/>
        <end position="137"/>
    </location>
</feature>
<keyword evidence="7 8" id="KW-0874">Quinone</keyword>
<protein>
    <recommendedName>
        <fullName evidence="7">NADH-quinone oxidoreductase subunit A</fullName>
        <ecNumber evidence="7">7.1.1.-</ecNumber>
    </recommendedName>
    <alternativeName>
        <fullName evidence="7">NADH dehydrogenase I subunit A</fullName>
    </alternativeName>
    <alternativeName>
        <fullName evidence="7">NDH-1 subunit A</fullName>
    </alternativeName>
    <alternativeName>
        <fullName evidence="7">NUO1</fullName>
    </alternativeName>
</protein>
<dbReference type="AlphaFoldDB" id="A0A917N4E7"/>
<keyword evidence="4 7" id="KW-0812">Transmembrane</keyword>
<evidence type="ECO:0000256" key="4">
    <source>
        <dbReference type="ARBA" id="ARBA00022692"/>
    </source>
</evidence>
<dbReference type="GO" id="GO:0008137">
    <property type="term" value="F:NADH dehydrogenase (ubiquinone) activity"/>
    <property type="evidence" value="ECO:0007669"/>
    <property type="project" value="InterPro"/>
</dbReference>